<proteinExistence type="predicted"/>
<dbReference type="OrthoDB" id="5524117at2"/>
<evidence type="ECO:0000313" key="2">
    <source>
        <dbReference type="Proteomes" id="UP000236732"/>
    </source>
</evidence>
<gene>
    <name evidence="1" type="ORF">SAMN05444920_105132</name>
</gene>
<name>A0A1H6DED5_9ACTN</name>
<dbReference type="Proteomes" id="UP000236732">
    <property type="component" value="Unassembled WGS sequence"/>
</dbReference>
<sequence>MVLCPGPPGGWTTDRLDHLPPDAPRHVELIDGSLVLRPPQTGFPMLTVRLFEQALRQPAEPAVAREMTVTLGARQRPEPDIKTYVPTGIHLRAAADLCRLRRGHRPLPHMTAGRLIEMAGTGRPIAHLRDHSL</sequence>
<evidence type="ECO:0000313" key="1">
    <source>
        <dbReference type="EMBL" id="SEG83073.1"/>
    </source>
</evidence>
<keyword evidence="2" id="KW-1185">Reference proteome</keyword>
<dbReference type="AlphaFoldDB" id="A0A1H6DED5"/>
<dbReference type="GO" id="GO:0004519">
    <property type="term" value="F:endonuclease activity"/>
    <property type="evidence" value="ECO:0007669"/>
    <property type="project" value="UniProtKB-KW"/>
</dbReference>
<protein>
    <submittedName>
        <fullName evidence="1">Putative restriction endonuclease</fullName>
    </submittedName>
</protein>
<dbReference type="EMBL" id="FNVT01000005">
    <property type="protein sequence ID" value="SEG83073.1"/>
    <property type="molecule type" value="Genomic_DNA"/>
</dbReference>
<reference evidence="1 2" key="1">
    <citation type="submission" date="2016-10" db="EMBL/GenBank/DDBJ databases">
        <authorList>
            <person name="de Groot N.N."/>
        </authorList>
    </citation>
    <scope>NUCLEOTIDE SEQUENCE [LARGE SCALE GENOMIC DNA]</scope>
    <source>
        <strain evidence="1 2">CGMCC 4.7037</strain>
    </source>
</reference>
<dbReference type="RefSeq" id="WP_103957493.1">
    <property type="nucleotide sequence ID" value="NZ_FNVT01000005.1"/>
</dbReference>
<organism evidence="1 2">
    <name type="scientific">Nonomuraea solani</name>
    <dbReference type="NCBI Taxonomy" id="1144553"/>
    <lineage>
        <taxon>Bacteria</taxon>
        <taxon>Bacillati</taxon>
        <taxon>Actinomycetota</taxon>
        <taxon>Actinomycetes</taxon>
        <taxon>Streptosporangiales</taxon>
        <taxon>Streptosporangiaceae</taxon>
        <taxon>Nonomuraea</taxon>
    </lineage>
</organism>
<keyword evidence="1" id="KW-0378">Hydrolase</keyword>
<keyword evidence="1" id="KW-0540">Nuclease</keyword>
<keyword evidence="1" id="KW-0255">Endonuclease</keyword>
<accession>A0A1H6DED5</accession>